<gene>
    <name evidence="1" type="ORF">PU560_08305</name>
</gene>
<reference evidence="1" key="1">
    <citation type="submission" date="2023-02" db="EMBL/GenBank/DDBJ databases">
        <title>Georgenia sp.10Sc9-8, isolated from a soil sample collected from the Taklamakan desert.</title>
        <authorList>
            <person name="Liu S."/>
        </authorList>
    </citation>
    <scope>NUCLEOTIDE SEQUENCE</scope>
    <source>
        <strain evidence="1">10Sc9-8</strain>
    </source>
</reference>
<name>A0ABT5U034_9MICO</name>
<dbReference type="InterPro" id="IPR011047">
    <property type="entry name" value="Quinoprotein_ADH-like_sf"/>
</dbReference>
<accession>A0ABT5U034</accession>
<organism evidence="1 2">
    <name type="scientific">Georgenia halotolerans</name>
    <dbReference type="NCBI Taxonomy" id="3028317"/>
    <lineage>
        <taxon>Bacteria</taxon>
        <taxon>Bacillati</taxon>
        <taxon>Actinomycetota</taxon>
        <taxon>Actinomycetes</taxon>
        <taxon>Micrococcales</taxon>
        <taxon>Bogoriellaceae</taxon>
        <taxon>Georgenia</taxon>
    </lineage>
</organism>
<dbReference type="InterPro" id="IPR015943">
    <property type="entry name" value="WD40/YVTN_repeat-like_dom_sf"/>
</dbReference>
<sequence>MPEVGWQLSPDDVDAPIGDPVFVDPRAPRIGADSWPTDFIMDAGDAWITAVMGLQSSGPSSLVGVEPRDGSVRWVHDPPPDETVVACAAELLQDALACVVGDGAEQTAVTLVDASSGTVSGTFALPAPARTIGVVGQDVVVVLDGALHGSTRIIRYTSDGEEVWSSAVEVDDQMLATEYYEGLVVTPVSIVVNLGGAVRVLTPDEGAVVFADGPVIVRARPDGSFLVDSAGFGPTGTVTFHEPDGTVLADYPGYRMLPPLLRDGPAVWPLLVGPDNGVYHWDETEKALVSTQAHLAEGGDASTSLTGTTLLVSEPGLLRAVDTSVPEELWRADLDLPYWGVVADELGVYAVVQEAAAVTGIRLSDGSAMWELPLPEGSASDEDGTETRGLEHVGEHVVLAGLGEIAQLAF</sequence>
<comment type="caution">
    <text evidence="1">The sequence shown here is derived from an EMBL/GenBank/DDBJ whole genome shotgun (WGS) entry which is preliminary data.</text>
</comment>
<dbReference type="Proteomes" id="UP001165561">
    <property type="component" value="Unassembled WGS sequence"/>
</dbReference>
<evidence type="ECO:0000313" key="1">
    <source>
        <dbReference type="EMBL" id="MDD9206471.1"/>
    </source>
</evidence>
<keyword evidence="2" id="KW-1185">Reference proteome</keyword>
<proteinExistence type="predicted"/>
<protein>
    <recommendedName>
        <fullName evidence="3">PQQ-binding-like beta-propeller repeat protein</fullName>
    </recommendedName>
</protein>
<evidence type="ECO:0000313" key="2">
    <source>
        <dbReference type="Proteomes" id="UP001165561"/>
    </source>
</evidence>
<dbReference type="Gene3D" id="2.130.10.10">
    <property type="entry name" value="YVTN repeat-like/Quinoprotein amine dehydrogenase"/>
    <property type="match status" value="1"/>
</dbReference>
<evidence type="ECO:0008006" key="3">
    <source>
        <dbReference type="Google" id="ProtNLM"/>
    </source>
</evidence>
<dbReference type="SUPFAM" id="SSF50998">
    <property type="entry name" value="Quinoprotein alcohol dehydrogenase-like"/>
    <property type="match status" value="1"/>
</dbReference>
<dbReference type="EMBL" id="JARACI010000893">
    <property type="protein sequence ID" value="MDD9206471.1"/>
    <property type="molecule type" value="Genomic_DNA"/>
</dbReference>